<organism evidence="3 4">
    <name type="scientific">Prorocentrum cordatum</name>
    <dbReference type="NCBI Taxonomy" id="2364126"/>
    <lineage>
        <taxon>Eukaryota</taxon>
        <taxon>Sar</taxon>
        <taxon>Alveolata</taxon>
        <taxon>Dinophyceae</taxon>
        <taxon>Prorocentrales</taxon>
        <taxon>Prorocentraceae</taxon>
        <taxon>Prorocentrum</taxon>
    </lineage>
</organism>
<dbReference type="Proteomes" id="UP001189429">
    <property type="component" value="Unassembled WGS sequence"/>
</dbReference>
<dbReference type="SUPFAM" id="SSF56672">
    <property type="entry name" value="DNA/RNA polymerases"/>
    <property type="match status" value="1"/>
</dbReference>
<accession>A0ABN9SP30</accession>
<dbReference type="InterPro" id="IPR043502">
    <property type="entry name" value="DNA/RNA_pol_sf"/>
</dbReference>
<protein>
    <recommendedName>
        <fullName evidence="2">DNA-directed DNA polymerase family A palm domain-containing protein</fullName>
    </recommendedName>
</protein>
<sequence>MYSHPLSVVPTKTMGVRYSARAICRLGVQERWQRIVAKRQATNSPIQGGSADIVVEAMLKAHGCEELRRLEFAVVMQVHDELVFEGPAENATAALAVVKDIMERPFLDGLELKVPLVVDAKVAKTWAGGT</sequence>
<keyword evidence="1" id="KW-0235">DNA replication</keyword>
<evidence type="ECO:0000313" key="4">
    <source>
        <dbReference type="Proteomes" id="UP001189429"/>
    </source>
</evidence>
<evidence type="ECO:0000259" key="2">
    <source>
        <dbReference type="Pfam" id="PF00476"/>
    </source>
</evidence>
<evidence type="ECO:0000313" key="3">
    <source>
        <dbReference type="EMBL" id="CAK0833482.1"/>
    </source>
</evidence>
<proteinExistence type="predicted"/>
<feature type="domain" description="DNA-directed DNA polymerase family A palm" evidence="2">
    <location>
        <begin position="23"/>
        <end position="127"/>
    </location>
</feature>
<dbReference type="Pfam" id="PF00476">
    <property type="entry name" value="DNA_pol_A"/>
    <property type="match status" value="1"/>
</dbReference>
<dbReference type="InterPro" id="IPR002298">
    <property type="entry name" value="DNA_polymerase_A"/>
</dbReference>
<dbReference type="EMBL" id="CAUYUJ010012224">
    <property type="protein sequence ID" value="CAK0833482.1"/>
    <property type="molecule type" value="Genomic_DNA"/>
</dbReference>
<dbReference type="PANTHER" id="PTHR10133:SF27">
    <property type="entry name" value="DNA POLYMERASE NU"/>
    <property type="match status" value="1"/>
</dbReference>
<gene>
    <name evidence="3" type="ORF">PCOR1329_LOCUS31179</name>
</gene>
<name>A0ABN9SP30_9DINO</name>
<dbReference type="PRINTS" id="PR00868">
    <property type="entry name" value="DNAPOLI"/>
</dbReference>
<dbReference type="PANTHER" id="PTHR10133">
    <property type="entry name" value="DNA POLYMERASE I"/>
    <property type="match status" value="1"/>
</dbReference>
<dbReference type="Gene3D" id="3.30.70.370">
    <property type="match status" value="1"/>
</dbReference>
<reference evidence="3" key="1">
    <citation type="submission" date="2023-10" db="EMBL/GenBank/DDBJ databases">
        <authorList>
            <person name="Chen Y."/>
            <person name="Shah S."/>
            <person name="Dougan E. K."/>
            <person name="Thang M."/>
            <person name="Chan C."/>
        </authorList>
    </citation>
    <scope>NUCLEOTIDE SEQUENCE [LARGE SCALE GENOMIC DNA]</scope>
</reference>
<comment type="caution">
    <text evidence="3">The sequence shown here is derived from an EMBL/GenBank/DDBJ whole genome shotgun (WGS) entry which is preliminary data.</text>
</comment>
<dbReference type="InterPro" id="IPR001098">
    <property type="entry name" value="DNA-dir_DNA_pol_A_palm_dom"/>
</dbReference>
<keyword evidence="4" id="KW-1185">Reference proteome</keyword>
<evidence type="ECO:0000256" key="1">
    <source>
        <dbReference type="ARBA" id="ARBA00022705"/>
    </source>
</evidence>